<sequence>MLTQAEAWDQVITSRRYGLESPDEIVVKSIDRFKGMGVKRVIDVGCGLGRHVALFAEHGFSVLGLDISANAVATSLEQVTAYPGAHVIAGDATRMEVASDSFDLALAWRMIHLGQTNQIDVMLREINRVLRPGGALFCSVRSTSNALYPKARAQGREIEQDTFVMGSEGLDGLVYHFFTREEILWRFSEHFEIEAMEERELEHTSYTSERDTCGNWFWIVLCRRRN</sequence>
<dbReference type="InterPro" id="IPR041698">
    <property type="entry name" value="Methyltransf_25"/>
</dbReference>
<name>A0ABX8LMW3_9BACT</name>
<dbReference type="GO" id="GO:0032259">
    <property type="term" value="P:methylation"/>
    <property type="evidence" value="ECO:0007669"/>
    <property type="project" value="UniProtKB-KW"/>
</dbReference>
<dbReference type="PANTHER" id="PTHR43861:SF1">
    <property type="entry name" value="TRANS-ACONITATE 2-METHYLTRANSFERASE"/>
    <property type="match status" value="1"/>
</dbReference>
<accession>A0ABX8LMW3</accession>
<keyword evidence="1 4" id="KW-0489">Methyltransferase</keyword>
<dbReference type="PANTHER" id="PTHR43861">
    <property type="entry name" value="TRANS-ACONITATE 2-METHYLTRANSFERASE-RELATED"/>
    <property type="match status" value="1"/>
</dbReference>
<reference evidence="4 5" key="1">
    <citation type="submission" date="2021-06" db="EMBL/GenBank/DDBJ databases">
        <title>Gemonas diversity in paddy soil.</title>
        <authorList>
            <person name="Liu G."/>
        </authorList>
    </citation>
    <scope>NUCLEOTIDE SEQUENCE [LARGE SCALE GENOMIC DNA]</scope>
    <source>
        <strain evidence="4 5">RG2</strain>
    </source>
</reference>
<dbReference type="CDD" id="cd02440">
    <property type="entry name" value="AdoMet_MTases"/>
    <property type="match status" value="1"/>
</dbReference>
<evidence type="ECO:0000313" key="4">
    <source>
        <dbReference type="EMBL" id="QXE92666.1"/>
    </source>
</evidence>
<evidence type="ECO:0000256" key="1">
    <source>
        <dbReference type="ARBA" id="ARBA00022603"/>
    </source>
</evidence>
<dbReference type="Proteomes" id="UP000683559">
    <property type="component" value="Chromosome"/>
</dbReference>
<protein>
    <submittedName>
        <fullName evidence="4">Class I SAM-dependent methyltransferase</fullName>
    </submittedName>
</protein>
<keyword evidence="2" id="KW-0808">Transferase</keyword>
<gene>
    <name evidence="4" type="ORF">KP001_09155</name>
</gene>
<proteinExistence type="predicted"/>
<evidence type="ECO:0000256" key="2">
    <source>
        <dbReference type="ARBA" id="ARBA00022679"/>
    </source>
</evidence>
<feature type="domain" description="Methyltransferase" evidence="3">
    <location>
        <begin position="41"/>
        <end position="134"/>
    </location>
</feature>
<dbReference type="Pfam" id="PF13649">
    <property type="entry name" value="Methyltransf_25"/>
    <property type="match status" value="1"/>
</dbReference>
<dbReference type="RefSeq" id="WP_217289214.1">
    <property type="nucleotide sequence ID" value="NZ_CP077683.1"/>
</dbReference>
<evidence type="ECO:0000259" key="3">
    <source>
        <dbReference type="Pfam" id="PF13649"/>
    </source>
</evidence>
<evidence type="ECO:0000313" key="5">
    <source>
        <dbReference type="Proteomes" id="UP000683559"/>
    </source>
</evidence>
<dbReference type="EMBL" id="CP077683">
    <property type="protein sequence ID" value="QXE92666.1"/>
    <property type="molecule type" value="Genomic_DNA"/>
</dbReference>
<dbReference type="GO" id="GO:0008168">
    <property type="term" value="F:methyltransferase activity"/>
    <property type="evidence" value="ECO:0007669"/>
    <property type="project" value="UniProtKB-KW"/>
</dbReference>
<keyword evidence="5" id="KW-1185">Reference proteome</keyword>
<organism evidence="4 5">
    <name type="scientific">Geomonas subterranea</name>
    <dbReference type="NCBI Taxonomy" id="2847989"/>
    <lineage>
        <taxon>Bacteria</taxon>
        <taxon>Pseudomonadati</taxon>
        <taxon>Thermodesulfobacteriota</taxon>
        <taxon>Desulfuromonadia</taxon>
        <taxon>Geobacterales</taxon>
        <taxon>Geobacteraceae</taxon>
        <taxon>Geomonas</taxon>
    </lineage>
</organism>